<evidence type="ECO:0000313" key="5">
    <source>
        <dbReference type="EMBL" id="POW14977.1"/>
    </source>
</evidence>
<evidence type="ECO:0000256" key="3">
    <source>
        <dbReference type="SAM" id="MobiDB-lite"/>
    </source>
</evidence>
<dbReference type="PANTHER" id="PTHR47501:SF5">
    <property type="entry name" value="HAT C-TERMINAL DIMERISATION DOMAIN-CONTAINING PROTEIN"/>
    <property type="match status" value="1"/>
</dbReference>
<sequence>MDFKQVASRTGREVIIDIAQDSDAETDKRQNTGRKKKDPTKDKDGFDHSRLYFYPPGEGPKQDPKDHAWACRWCPNEFKAKAIKAGAHLPPTAVELKTRESKDKANGPGTLTAYATKPQYDNQTLNKLLVIWVIRESLPWLRVEDFHLRVLFNYVLCNTQLNSRVWAASHAHLLYLKQHGQVLKAIKGSDSQLSLVSDVWTTKGSHQAFVGVSACYINQDWKYVCQHLAIKYVSWHHNGKYLAVPFANVLVKHGLHQKMGFFSFPTLPQPTLGAIILLWPKGLPRSFVQLIRPTGMLYRTITDKHFPVLEPITEVQLEELVKEDIVVVNDEMNDIKPEVDANNAEPATPEPGWECNLKNDGDGEEGEVTGIAFTLKKINYICRRIASLPQKQAEWKLWPAQQKYAGRGIIAGYGIRWNIAFESRERAYKGRKVIKQLLENENDKHTRQSSEGHHFKGYELSSREWEDVNDLNQVLKEFLEMTKRMEGDGPKLAMVLYKYVRTRDFLGRKREAAAETVLEPMLNSMIRVTQLGFKVEFPAHAIHFAYLFASRKSLIRQHVHGAMIGSAMNDESGDSSEDSDLEDLILVSEIQAHPVFQNQSNIPQRPVQDQLMVTLKRMGTYGNGASVGMLARFFRISEGTVILYCLRTIEAILSLEAQYTSWPDADGRRQIALRVDEFTGFRNCVGFIDGTLFPLYDKPAIDSQDYYSRKGFYGLNTLIVCDDKKRIMYYLTGWPGCCHDTRLWDNSELKLKESDLFTPGKYLIADSGFPVETNVVPAYKRPPHAAMPRLKKRFNHHLSSIRVRNEHCIGILKGRFQSLRGLRKDLSSAATMEKITHWISACVILHNFLLSDKSPDYYEAEVDDEDSEQTVLNRGAVNMRTSSENSCNHKCDFYQTNFKLCPTMLVRNFRQLDCDFNIRVKLNGDWSNRTHWQVLVAGSVESVIGACCSVHCFTRRIRAQDAIT</sequence>
<dbReference type="InterPro" id="IPR012337">
    <property type="entry name" value="RNaseH-like_sf"/>
</dbReference>
<feature type="region of interest" description="Disordered" evidence="3">
    <location>
        <begin position="17"/>
        <end position="66"/>
    </location>
</feature>
<dbReference type="VEuPathDB" id="FungiDB:PSTT_02517"/>
<feature type="compositionally biased region" description="Basic and acidic residues" evidence="3">
    <location>
        <begin position="39"/>
        <end position="50"/>
    </location>
</feature>
<dbReference type="GO" id="GO:0046872">
    <property type="term" value="F:metal ion binding"/>
    <property type="evidence" value="ECO:0007669"/>
    <property type="project" value="UniProtKB-KW"/>
</dbReference>
<dbReference type="PANTHER" id="PTHR47501">
    <property type="entry name" value="TRANSPOSASE-RELATED"/>
    <property type="match status" value="1"/>
</dbReference>
<evidence type="ECO:0000259" key="4">
    <source>
        <dbReference type="Pfam" id="PF13359"/>
    </source>
</evidence>
<organism evidence="5 6">
    <name type="scientific">Puccinia striiformis</name>
    <dbReference type="NCBI Taxonomy" id="27350"/>
    <lineage>
        <taxon>Eukaryota</taxon>
        <taxon>Fungi</taxon>
        <taxon>Dikarya</taxon>
        <taxon>Basidiomycota</taxon>
        <taxon>Pucciniomycotina</taxon>
        <taxon>Pucciniomycetes</taxon>
        <taxon>Pucciniales</taxon>
        <taxon>Pucciniaceae</taxon>
        <taxon>Puccinia</taxon>
    </lineage>
</organism>
<dbReference type="EMBL" id="PKSL01000015">
    <property type="protein sequence ID" value="POW14977.1"/>
    <property type="molecule type" value="Genomic_DNA"/>
</dbReference>
<keyword evidence="6" id="KW-1185">Reference proteome</keyword>
<dbReference type="Proteomes" id="UP000239156">
    <property type="component" value="Unassembled WGS sequence"/>
</dbReference>
<dbReference type="SUPFAM" id="SSF53098">
    <property type="entry name" value="Ribonuclease H-like"/>
    <property type="match status" value="1"/>
</dbReference>
<dbReference type="AlphaFoldDB" id="A0A2S4VZW6"/>
<evidence type="ECO:0000256" key="2">
    <source>
        <dbReference type="ARBA" id="ARBA00022723"/>
    </source>
</evidence>
<comment type="caution">
    <text evidence="5">The sequence shown here is derived from an EMBL/GenBank/DDBJ whole genome shotgun (WGS) entry which is preliminary data.</text>
</comment>
<evidence type="ECO:0000256" key="1">
    <source>
        <dbReference type="ARBA" id="ARBA00001968"/>
    </source>
</evidence>
<dbReference type="VEuPathDB" id="FungiDB:PSHT_07265"/>
<proteinExistence type="predicted"/>
<reference evidence="5" key="1">
    <citation type="submission" date="2017-12" db="EMBL/GenBank/DDBJ databases">
        <title>Gene loss provides genomic basis for host adaptation in cereal stripe rust fungi.</title>
        <authorList>
            <person name="Xia C."/>
        </authorList>
    </citation>
    <scope>NUCLEOTIDE SEQUENCE [LARGE SCALE GENOMIC DNA]</scope>
    <source>
        <strain evidence="5">93-210</strain>
    </source>
</reference>
<dbReference type="VEuPathDB" id="FungiDB:PSHT_07266"/>
<keyword evidence="2" id="KW-0479">Metal-binding</keyword>
<feature type="domain" description="DDE Tnp4" evidence="4">
    <location>
        <begin position="688"/>
        <end position="847"/>
    </location>
</feature>
<accession>A0A2S4VZW6</accession>
<protein>
    <recommendedName>
        <fullName evidence="4">DDE Tnp4 domain-containing protein</fullName>
    </recommendedName>
</protein>
<name>A0A2S4VZW6_9BASI</name>
<comment type="cofactor">
    <cofactor evidence="1">
        <name>a divalent metal cation</name>
        <dbReference type="ChEBI" id="CHEBI:60240"/>
    </cofactor>
</comment>
<evidence type="ECO:0000313" key="6">
    <source>
        <dbReference type="Proteomes" id="UP000239156"/>
    </source>
</evidence>
<dbReference type="InterPro" id="IPR027806">
    <property type="entry name" value="HARBI1_dom"/>
</dbReference>
<gene>
    <name evidence="5" type="ORF">PSTT_02517</name>
</gene>
<dbReference type="Pfam" id="PF13359">
    <property type="entry name" value="DDE_Tnp_4"/>
    <property type="match status" value="1"/>
</dbReference>